<proteinExistence type="predicted"/>
<organism evidence="1 2">
    <name type="scientific">Neobacillus ginsengisoli</name>
    <dbReference type="NCBI Taxonomy" id="904295"/>
    <lineage>
        <taxon>Bacteria</taxon>
        <taxon>Bacillati</taxon>
        <taxon>Bacillota</taxon>
        <taxon>Bacilli</taxon>
        <taxon>Bacillales</taxon>
        <taxon>Bacillaceae</taxon>
        <taxon>Neobacillus</taxon>
    </lineage>
</organism>
<dbReference type="RefSeq" id="WP_307408433.1">
    <property type="nucleotide sequence ID" value="NZ_JAUSTW010000004.1"/>
</dbReference>
<keyword evidence="2" id="KW-1185">Reference proteome</keyword>
<reference evidence="1 2" key="1">
    <citation type="submission" date="2023-07" db="EMBL/GenBank/DDBJ databases">
        <title>Genomic Encyclopedia of Type Strains, Phase IV (KMG-IV): sequencing the most valuable type-strain genomes for metagenomic binning, comparative biology and taxonomic classification.</title>
        <authorList>
            <person name="Goeker M."/>
        </authorList>
    </citation>
    <scope>NUCLEOTIDE SEQUENCE [LARGE SCALE GENOMIC DNA]</scope>
    <source>
        <strain evidence="1 2">DSM 27594</strain>
    </source>
</reference>
<dbReference type="Proteomes" id="UP001224122">
    <property type="component" value="Unassembled WGS sequence"/>
</dbReference>
<dbReference type="EMBL" id="JAUSTW010000004">
    <property type="protein sequence ID" value="MDQ0199482.1"/>
    <property type="molecule type" value="Genomic_DNA"/>
</dbReference>
<sequence length="213" mass="24971">MKIDQQLLEQIILEVAGRLTEKPKLLLVYETTTTTEKIEYLTSKFKEHWRVEVFNADDARLKEQSDYQQLVFLDVNQDLLARGAMGLTDTLSSSLLAKALLHGQSIFFEPAKDLQWLLEKRDQSSIPERVKRYQAQLLKYKKKLHEFGVWFGFVEYLRPSQHVYDRKLLTERDIQKINTSEIWVASTTIITNLARDAAKEKGIQFRVDHEEQI</sequence>
<evidence type="ECO:0008006" key="3">
    <source>
        <dbReference type="Google" id="ProtNLM"/>
    </source>
</evidence>
<evidence type="ECO:0000313" key="2">
    <source>
        <dbReference type="Proteomes" id="UP001224122"/>
    </source>
</evidence>
<accession>A0ABT9XX73</accession>
<comment type="caution">
    <text evidence="1">The sequence shown here is derived from an EMBL/GenBank/DDBJ whole genome shotgun (WGS) entry which is preliminary data.</text>
</comment>
<gene>
    <name evidence="1" type="ORF">J2S10_002664</name>
</gene>
<evidence type="ECO:0000313" key="1">
    <source>
        <dbReference type="EMBL" id="MDQ0199482.1"/>
    </source>
</evidence>
<protein>
    <recommendedName>
        <fullName evidence="3">Ethanolamine utilization protein</fullName>
    </recommendedName>
</protein>
<name>A0ABT9XX73_9BACI</name>